<name>A0AAW0GIV2_9APHY</name>
<reference evidence="1 2" key="1">
    <citation type="submission" date="2022-09" db="EMBL/GenBank/DDBJ databases">
        <authorList>
            <person name="Palmer J.M."/>
        </authorList>
    </citation>
    <scope>NUCLEOTIDE SEQUENCE [LARGE SCALE GENOMIC DNA]</scope>
    <source>
        <strain evidence="1 2">DSM 7382</strain>
    </source>
</reference>
<dbReference type="PANTHER" id="PTHR31605:SF0">
    <property type="entry name" value="GLYCEROL-3-PHOSPHATE O-ACYLTRANSFERASE 1"/>
    <property type="match status" value="1"/>
</dbReference>
<organism evidence="1 2">
    <name type="scientific">Cerrena zonata</name>
    <dbReference type="NCBI Taxonomy" id="2478898"/>
    <lineage>
        <taxon>Eukaryota</taxon>
        <taxon>Fungi</taxon>
        <taxon>Dikarya</taxon>
        <taxon>Basidiomycota</taxon>
        <taxon>Agaricomycotina</taxon>
        <taxon>Agaricomycetes</taxon>
        <taxon>Polyporales</taxon>
        <taxon>Cerrenaceae</taxon>
        <taxon>Cerrena</taxon>
    </lineage>
</organism>
<dbReference type="AlphaFoldDB" id="A0AAW0GIV2"/>
<proteinExistence type="predicted"/>
<dbReference type="Proteomes" id="UP001385951">
    <property type="component" value="Unassembled WGS sequence"/>
</dbReference>
<dbReference type="InterPro" id="IPR052744">
    <property type="entry name" value="GPAT/DAPAT"/>
</dbReference>
<accession>A0AAW0GIV2</accession>
<gene>
    <name evidence="1" type="ORF">QCA50_003152</name>
</gene>
<dbReference type="GO" id="GO:0008654">
    <property type="term" value="P:phospholipid biosynthetic process"/>
    <property type="evidence" value="ECO:0007669"/>
    <property type="project" value="TreeGrafter"/>
</dbReference>
<evidence type="ECO:0000313" key="2">
    <source>
        <dbReference type="Proteomes" id="UP001385951"/>
    </source>
</evidence>
<dbReference type="GO" id="GO:0004366">
    <property type="term" value="F:glycerol-3-phosphate O-acyltransferase activity"/>
    <property type="evidence" value="ECO:0007669"/>
    <property type="project" value="TreeGrafter"/>
</dbReference>
<dbReference type="PANTHER" id="PTHR31605">
    <property type="entry name" value="GLYCEROL-3-PHOSPHATE O-ACYLTRANSFERASE 1"/>
    <property type="match status" value="1"/>
</dbReference>
<comment type="caution">
    <text evidence="1">The sequence shown here is derived from an EMBL/GenBank/DDBJ whole genome shotgun (WGS) entry which is preliminary data.</text>
</comment>
<protein>
    <submittedName>
        <fullName evidence="1">Uncharacterized protein</fullName>
    </submittedName>
</protein>
<dbReference type="EMBL" id="JASBNA010000003">
    <property type="protein sequence ID" value="KAK7693583.1"/>
    <property type="molecule type" value="Genomic_DNA"/>
</dbReference>
<evidence type="ECO:0000313" key="1">
    <source>
        <dbReference type="EMBL" id="KAK7693583.1"/>
    </source>
</evidence>
<sequence>MTVLPMVAYAALKFGEAGMDVMKSLRPLIVALVPGQQKSLDRVKAMRERLSHELEMRSTSLVLNFGMTSIR</sequence>
<keyword evidence="2" id="KW-1185">Reference proteome</keyword>
<dbReference type="GO" id="GO:0016287">
    <property type="term" value="F:glycerone-phosphate O-acyltransferase activity"/>
    <property type="evidence" value="ECO:0007669"/>
    <property type="project" value="TreeGrafter"/>
</dbReference>